<proteinExistence type="predicted"/>
<evidence type="ECO:0000256" key="1">
    <source>
        <dbReference type="SAM" id="MobiDB-lite"/>
    </source>
</evidence>
<reference evidence="2 3" key="1">
    <citation type="submission" date="2021-06" db="EMBL/GenBank/DDBJ databases">
        <authorList>
            <person name="Kallberg Y."/>
            <person name="Tangrot J."/>
            <person name="Rosling A."/>
        </authorList>
    </citation>
    <scope>NUCLEOTIDE SEQUENCE [LARGE SCALE GENOMIC DNA]</scope>
    <source>
        <strain evidence="2 3">120-4 pot B 10/14</strain>
    </source>
</reference>
<dbReference type="Proteomes" id="UP000789901">
    <property type="component" value="Unassembled WGS sequence"/>
</dbReference>
<feature type="compositionally biased region" description="Basic and acidic residues" evidence="1">
    <location>
        <begin position="97"/>
        <end position="115"/>
    </location>
</feature>
<dbReference type="EMBL" id="CAJVQB010008825">
    <property type="protein sequence ID" value="CAG8723623.1"/>
    <property type="molecule type" value="Genomic_DNA"/>
</dbReference>
<feature type="region of interest" description="Disordered" evidence="1">
    <location>
        <begin position="1"/>
        <end position="20"/>
    </location>
</feature>
<sequence>MNPFFDINNDNNDGQGNQENDFQQQIHQLLQLIAGALPQKHNYVQPGSLDEFNGIVPTTPIRWNSTAMLSTPSPVEDPIKKLTTLMGELVMMLKNDNGSRENQNRNRDNAPFRRN</sequence>
<protein>
    <submittedName>
        <fullName evidence="2">9635_t:CDS:1</fullName>
    </submittedName>
</protein>
<comment type="caution">
    <text evidence="2">The sequence shown here is derived from an EMBL/GenBank/DDBJ whole genome shotgun (WGS) entry which is preliminary data.</text>
</comment>
<evidence type="ECO:0000313" key="2">
    <source>
        <dbReference type="EMBL" id="CAG8723623.1"/>
    </source>
</evidence>
<organism evidence="2 3">
    <name type="scientific">Gigaspora margarita</name>
    <dbReference type="NCBI Taxonomy" id="4874"/>
    <lineage>
        <taxon>Eukaryota</taxon>
        <taxon>Fungi</taxon>
        <taxon>Fungi incertae sedis</taxon>
        <taxon>Mucoromycota</taxon>
        <taxon>Glomeromycotina</taxon>
        <taxon>Glomeromycetes</taxon>
        <taxon>Diversisporales</taxon>
        <taxon>Gigasporaceae</taxon>
        <taxon>Gigaspora</taxon>
    </lineage>
</organism>
<gene>
    <name evidence="2" type="ORF">GMARGA_LOCUS13733</name>
</gene>
<feature type="region of interest" description="Disordered" evidence="1">
    <location>
        <begin position="94"/>
        <end position="115"/>
    </location>
</feature>
<accession>A0ABN7V2W3</accession>
<name>A0ABN7V2W3_GIGMA</name>
<keyword evidence="3" id="KW-1185">Reference proteome</keyword>
<evidence type="ECO:0000313" key="3">
    <source>
        <dbReference type="Proteomes" id="UP000789901"/>
    </source>
</evidence>